<dbReference type="EMBL" id="NPEX01000388">
    <property type="protein sequence ID" value="RAI38080.1"/>
    <property type="molecule type" value="Genomic_DNA"/>
</dbReference>
<dbReference type="InterPro" id="IPR009045">
    <property type="entry name" value="Zn_M74/Hedgehog-like"/>
</dbReference>
<dbReference type="Pfam" id="PF06904">
    <property type="entry name" value="Extensin-like_C"/>
    <property type="match status" value="1"/>
</dbReference>
<organism evidence="3 4">
    <name type="scientific">Rhodoplanes roseus</name>
    <dbReference type="NCBI Taxonomy" id="29409"/>
    <lineage>
        <taxon>Bacteria</taxon>
        <taxon>Pseudomonadati</taxon>
        <taxon>Pseudomonadota</taxon>
        <taxon>Alphaproteobacteria</taxon>
        <taxon>Hyphomicrobiales</taxon>
        <taxon>Nitrobacteraceae</taxon>
        <taxon>Rhodoplanes</taxon>
    </lineage>
</organism>
<dbReference type="RefSeq" id="WP_111422588.1">
    <property type="nucleotide sequence ID" value="NZ_NPEX01000388.1"/>
</dbReference>
<evidence type="ECO:0000313" key="3">
    <source>
        <dbReference type="EMBL" id="RAI38080.1"/>
    </source>
</evidence>
<protein>
    <recommendedName>
        <fullName evidence="2">Extensin-like C-terminal domain-containing protein</fullName>
    </recommendedName>
</protein>
<feature type="non-terminal residue" evidence="3">
    <location>
        <position position="1"/>
    </location>
</feature>
<dbReference type="AlphaFoldDB" id="A0A327KHB5"/>
<evidence type="ECO:0000259" key="2">
    <source>
        <dbReference type="Pfam" id="PF06904"/>
    </source>
</evidence>
<feature type="region of interest" description="Disordered" evidence="1">
    <location>
        <begin position="227"/>
        <end position="265"/>
    </location>
</feature>
<gene>
    <name evidence="3" type="ORF">CH341_28500</name>
</gene>
<feature type="compositionally biased region" description="Low complexity" evidence="1">
    <location>
        <begin position="256"/>
        <end position="265"/>
    </location>
</feature>
<evidence type="ECO:0000256" key="1">
    <source>
        <dbReference type="SAM" id="MobiDB-lite"/>
    </source>
</evidence>
<comment type="caution">
    <text evidence="3">The sequence shown here is derived from an EMBL/GenBank/DDBJ whole genome shotgun (WGS) entry which is preliminary data.</text>
</comment>
<proteinExistence type="predicted"/>
<dbReference type="InterPro" id="IPR009683">
    <property type="entry name" value="Extensin-like_C"/>
</dbReference>
<dbReference type="Gene3D" id="3.30.1380.10">
    <property type="match status" value="1"/>
</dbReference>
<keyword evidence="4" id="KW-1185">Reference proteome</keyword>
<dbReference type="OrthoDB" id="9809788at2"/>
<feature type="region of interest" description="Disordered" evidence="1">
    <location>
        <begin position="1"/>
        <end position="35"/>
    </location>
</feature>
<feature type="compositionally biased region" description="Low complexity" evidence="1">
    <location>
        <begin position="1"/>
        <end position="10"/>
    </location>
</feature>
<reference evidence="3 4" key="1">
    <citation type="submission" date="2017-07" db="EMBL/GenBank/DDBJ databases">
        <title>Draft Genome Sequences of Select Purple Nonsulfur Bacteria.</title>
        <authorList>
            <person name="Lasarre B."/>
            <person name="Mckinlay J.B."/>
        </authorList>
    </citation>
    <scope>NUCLEOTIDE SEQUENCE [LARGE SCALE GENOMIC DNA]</scope>
    <source>
        <strain evidence="3 4">DSM 5909</strain>
    </source>
</reference>
<feature type="compositionally biased region" description="Pro residues" evidence="1">
    <location>
        <begin position="231"/>
        <end position="245"/>
    </location>
</feature>
<feature type="domain" description="Extensin-like C-terminal" evidence="2">
    <location>
        <begin position="44"/>
        <end position="223"/>
    </location>
</feature>
<evidence type="ECO:0000313" key="4">
    <source>
        <dbReference type="Proteomes" id="UP000249130"/>
    </source>
</evidence>
<dbReference type="Proteomes" id="UP000249130">
    <property type="component" value="Unassembled WGS sequence"/>
</dbReference>
<sequence length="265" mass="27829">LDLPLGLPVVAPLPRPRPPLDEAGRPLPPSLPTNPEAEARHAACLVRLAGLAEAEPEPPAIGKPGCETGELVRLVAFRLPDGSRVAVHGPGLQAPTRLRCSMVEVLAQWVREDVAPLAVAAGGHLTGLVVDSSYECRPRNRIIGAKMSEHGTGNAIDIRGLSLPGGRTVGLTDPAADKPLRTKLQAAACARFMTVLGPGSDGYHETHVHLDLAERRNGMRLCKWEVRDPSWKPPAKPGPAKPAAPAPEAEPDAPEPDAAAGPAEE</sequence>
<name>A0A327KHB5_9BRAD</name>
<accession>A0A327KHB5</accession>